<dbReference type="Gene3D" id="3.30.420.40">
    <property type="match status" value="1"/>
</dbReference>
<dbReference type="Gene3D" id="3.30.420.150">
    <property type="entry name" value="Exopolyphosphatase. Domain 2"/>
    <property type="match status" value="1"/>
</dbReference>
<sequence length="338" mass="35104">MTRGRLPAGVSVRVAAIDCGTNTIRLLVAEGVPGDGTWKEIHRETRTVRLGEGVDATGALTTSALDRAWSTLAHYASVIRASEVLDLRVAATSALRDTRNPEAFVALVRSVLGTGVDILSGDQEAVIGFRGTVAALAPGPGRVVTIDIGGGSTEIVLGRRPVVDGAGRPAAGAVEAAASIDIGAVRITERMLAGDPPSAPEIERARGHCAATISSAMRNWPPSLLAGVDTVIAVAGTALTVAAGALRRSRLDPAQLDGVTVEYSGIQRSCENLLHANRSHRAMLGYVLPGRVDVIGGGALVLSQVLQEFERRVPVRELTISVADILDGLVLSVFDRVG</sequence>
<reference evidence="2" key="1">
    <citation type="submission" date="2024-05" db="EMBL/GenBank/DDBJ databases">
        <authorList>
            <person name="Cai S.Y."/>
            <person name="Jin L.M."/>
            <person name="Li H.R."/>
        </authorList>
    </citation>
    <scope>NUCLEOTIDE SEQUENCE</scope>
    <source>
        <strain evidence="2">A5-74</strain>
    </source>
</reference>
<evidence type="ECO:0000313" key="2">
    <source>
        <dbReference type="EMBL" id="XCG62894.1"/>
    </source>
</evidence>
<protein>
    <submittedName>
        <fullName evidence="2">Exopolyphosphatase</fullName>
    </submittedName>
</protein>
<dbReference type="InterPro" id="IPR003695">
    <property type="entry name" value="Ppx_GppA_N"/>
</dbReference>
<dbReference type="PANTHER" id="PTHR30005">
    <property type="entry name" value="EXOPOLYPHOSPHATASE"/>
    <property type="match status" value="1"/>
</dbReference>
<name>A0AAU8DLN4_9ACTN</name>
<dbReference type="Pfam" id="PF02541">
    <property type="entry name" value="Ppx-GppA"/>
    <property type="match status" value="1"/>
</dbReference>
<dbReference type="SUPFAM" id="SSF53067">
    <property type="entry name" value="Actin-like ATPase domain"/>
    <property type="match status" value="2"/>
</dbReference>
<dbReference type="GO" id="GO:0016462">
    <property type="term" value="F:pyrophosphatase activity"/>
    <property type="evidence" value="ECO:0007669"/>
    <property type="project" value="TreeGrafter"/>
</dbReference>
<dbReference type="RefSeq" id="WP_353648509.1">
    <property type="nucleotide sequence ID" value="NZ_CP159218.1"/>
</dbReference>
<organism evidence="2">
    <name type="scientific">Nakamurella sp. A5-74</name>
    <dbReference type="NCBI Taxonomy" id="3158264"/>
    <lineage>
        <taxon>Bacteria</taxon>
        <taxon>Bacillati</taxon>
        <taxon>Actinomycetota</taxon>
        <taxon>Actinomycetes</taxon>
        <taxon>Nakamurellales</taxon>
        <taxon>Nakamurellaceae</taxon>
        <taxon>Nakamurella</taxon>
    </lineage>
</organism>
<proteinExistence type="predicted"/>
<dbReference type="InterPro" id="IPR043129">
    <property type="entry name" value="ATPase_NBD"/>
</dbReference>
<dbReference type="EMBL" id="CP159218">
    <property type="protein sequence ID" value="XCG62894.1"/>
    <property type="molecule type" value="Genomic_DNA"/>
</dbReference>
<gene>
    <name evidence="2" type="ORF">ABLG96_16990</name>
</gene>
<dbReference type="InterPro" id="IPR050273">
    <property type="entry name" value="GppA/Ppx_hydrolase"/>
</dbReference>
<feature type="domain" description="Ppx/GppA phosphatase N-terminal" evidence="1">
    <location>
        <begin position="37"/>
        <end position="312"/>
    </location>
</feature>
<accession>A0AAU8DLN4</accession>
<dbReference type="AlphaFoldDB" id="A0AAU8DLN4"/>
<evidence type="ECO:0000259" key="1">
    <source>
        <dbReference type="Pfam" id="PF02541"/>
    </source>
</evidence>
<dbReference type="PANTHER" id="PTHR30005:SF13">
    <property type="entry name" value="EXOPOLYPHOSPHATASE 2"/>
    <property type="match status" value="1"/>
</dbReference>